<organism evidence="1 2">
    <name type="scientific">Azospirillum cavernae</name>
    <dbReference type="NCBI Taxonomy" id="2320860"/>
    <lineage>
        <taxon>Bacteria</taxon>
        <taxon>Pseudomonadati</taxon>
        <taxon>Pseudomonadota</taxon>
        <taxon>Alphaproteobacteria</taxon>
        <taxon>Rhodospirillales</taxon>
        <taxon>Azospirillaceae</taxon>
        <taxon>Azospirillum</taxon>
    </lineage>
</organism>
<dbReference type="Proteomes" id="UP000283458">
    <property type="component" value="Unassembled WGS sequence"/>
</dbReference>
<proteinExistence type="predicted"/>
<sequence length="63" mass="7035">MKGAATMKNSIRAAFENARLMRQFGDDLPKMPALFDRYRSNLAVMAADAQHAADRRRLPLGEA</sequence>
<evidence type="ECO:0000313" key="1">
    <source>
        <dbReference type="EMBL" id="RJF81106.1"/>
    </source>
</evidence>
<reference evidence="1 2" key="1">
    <citation type="submission" date="2018-09" db="EMBL/GenBank/DDBJ databases">
        <authorList>
            <person name="Zhu H."/>
        </authorList>
    </citation>
    <scope>NUCLEOTIDE SEQUENCE [LARGE SCALE GENOMIC DNA]</scope>
    <source>
        <strain evidence="1 2">K2W22B-5</strain>
    </source>
</reference>
<comment type="caution">
    <text evidence="1">The sequence shown here is derived from an EMBL/GenBank/DDBJ whole genome shotgun (WGS) entry which is preliminary data.</text>
</comment>
<protein>
    <submittedName>
        <fullName evidence="1">Uncharacterized protein</fullName>
    </submittedName>
</protein>
<accession>A0A418VVB6</accession>
<keyword evidence="2" id="KW-1185">Reference proteome</keyword>
<gene>
    <name evidence="1" type="ORF">D3877_12855</name>
</gene>
<name>A0A418VVB6_9PROT</name>
<dbReference type="EMBL" id="QYUL01000002">
    <property type="protein sequence ID" value="RJF81106.1"/>
    <property type="molecule type" value="Genomic_DNA"/>
</dbReference>
<dbReference type="AlphaFoldDB" id="A0A418VVB6"/>
<evidence type="ECO:0000313" key="2">
    <source>
        <dbReference type="Proteomes" id="UP000283458"/>
    </source>
</evidence>